<evidence type="ECO:0000256" key="3">
    <source>
        <dbReference type="ARBA" id="ARBA00022737"/>
    </source>
</evidence>
<dbReference type="PROSITE" id="PS50294">
    <property type="entry name" value="WD_REPEATS_REGION"/>
    <property type="match status" value="2"/>
</dbReference>
<keyword evidence="6" id="KW-0175">Coiled coil</keyword>
<comment type="similarity">
    <text evidence="1">Belongs to the WD repeat G protein beta family.</text>
</comment>
<evidence type="ECO:0000256" key="4">
    <source>
        <dbReference type="ARBA" id="ARBA00023224"/>
    </source>
</evidence>
<keyword evidence="8" id="KW-1185">Reference proteome</keyword>
<dbReference type="EMBL" id="CAAALY010115090">
    <property type="protein sequence ID" value="VEL30743.1"/>
    <property type="molecule type" value="Genomic_DNA"/>
</dbReference>
<accession>A0A448X8D5</accession>
<feature type="repeat" description="WD" evidence="5">
    <location>
        <begin position="147"/>
        <end position="188"/>
    </location>
</feature>
<dbReference type="InterPro" id="IPR019775">
    <property type="entry name" value="WD40_repeat_CS"/>
</dbReference>
<evidence type="ECO:0000256" key="6">
    <source>
        <dbReference type="SAM" id="Coils"/>
    </source>
</evidence>
<protein>
    <submittedName>
        <fullName evidence="7">Uncharacterized protein</fullName>
    </submittedName>
</protein>
<evidence type="ECO:0000256" key="2">
    <source>
        <dbReference type="ARBA" id="ARBA00022574"/>
    </source>
</evidence>
<dbReference type="Gene3D" id="2.130.10.10">
    <property type="entry name" value="YVTN repeat-like/Quinoprotein amine dehydrogenase"/>
    <property type="match status" value="1"/>
</dbReference>
<proteinExistence type="inferred from homology"/>
<dbReference type="SMART" id="SM00320">
    <property type="entry name" value="WD40"/>
    <property type="match status" value="3"/>
</dbReference>
<dbReference type="PANTHER" id="PTHR19850">
    <property type="entry name" value="GUANINE NUCLEOTIDE-BINDING PROTEIN BETA G PROTEIN BETA"/>
    <property type="match status" value="1"/>
</dbReference>
<dbReference type="InterPro" id="IPR001680">
    <property type="entry name" value="WD40_rpt"/>
</dbReference>
<dbReference type="OrthoDB" id="10255630at2759"/>
<organism evidence="7 8">
    <name type="scientific">Protopolystoma xenopodis</name>
    <dbReference type="NCBI Taxonomy" id="117903"/>
    <lineage>
        <taxon>Eukaryota</taxon>
        <taxon>Metazoa</taxon>
        <taxon>Spiralia</taxon>
        <taxon>Lophotrochozoa</taxon>
        <taxon>Platyhelminthes</taxon>
        <taxon>Monogenea</taxon>
        <taxon>Polyopisthocotylea</taxon>
        <taxon>Polystomatidea</taxon>
        <taxon>Polystomatidae</taxon>
        <taxon>Protopolystoma</taxon>
    </lineage>
</organism>
<dbReference type="SUPFAM" id="SSF50978">
    <property type="entry name" value="WD40 repeat-like"/>
    <property type="match status" value="1"/>
</dbReference>
<dbReference type="PROSITE" id="PS00678">
    <property type="entry name" value="WD_REPEATS_1"/>
    <property type="match status" value="1"/>
</dbReference>
<evidence type="ECO:0000256" key="1">
    <source>
        <dbReference type="ARBA" id="ARBA00009768"/>
    </source>
</evidence>
<dbReference type="InterPro" id="IPR016346">
    <property type="entry name" value="G-protein_beta_1-5"/>
</dbReference>
<dbReference type="PROSITE" id="PS50082">
    <property type="entry name" value="WD_REPEATS_2"/>
    <property type="match status" value="2"/>
</dbReference>
<evidence type="ECO:0000256" key="5">
    <source>
        <dbReference type="PROSITE-ProRule" id="PRU00221"/>
    </source>
</evidence>
<dbReference type="GO" id="GO:0007165">
    <property type="term" value="P:signal transduction"/>
    <property type="evidence" value="ECO:0007669"/>
    <property type="project" value="UniProtKB-KW"/>
</dbReference>
<evidence type="ECO:0000313" key="8">
    <source>
        <dbReference type="Proteomes" id="UP000784294"/>
    </source>
</evidence>
<dbReference type="Pfam" id="PF25391">
    <property type="entry name" value="WD40_Gbeta"/>
    <property type="match status" value="1"/>
</dbReference>
<dbReference type="InterPro" id="IPR036322">
    <property type="entry name" value="WD40_repeat_dom_sf"/>
</dbReference>
<dbReference type="AlphaFoldDB" id="A0A448X8D5"/>
<sequence>MACDSQEFEKDDLDLSKEIENLKRKLEDEKNRLNDGELSQMSQNLDPLPALHIKVRRILKGHQGKVLCLSWSQDKRHLISSSQDGKLHVWDAFTSSKEYSISMPTTWVLACAYSPSGGLVACGGIDNKCTIYPLLLDEDPVLKKKLVATHTSYLSCCQFNLSDHQLLTGSGDSSCVLWDVESGQMMQSFHGHAGDVMGLDLSPSELGRVFVSGTNF</sequence>
<evidence type="ECO:0000313" key="7">
    <source>
        <dbReference type="EMBL" id="VEL30743.1"/>
    </source>
</evidence>
<comment type="caution">
    <text evidence="7">The sequence shown here is derived from an EMBL/GenBank/DDBJ whole genome shotgun (WGS) entry which is preliminary data.</text>
</comment>
<dbReference type="Proteomes" id="UP000784294">
    <property type="component" value="Unassembled WGS sequence"/>
</dbReference>
<feature type="coiled-coil region" evidence="6">
    <location>
        <begin position="5"/>
        <end position="39"/>
    </location>
</feature>
<dbReference type="InterPro" id="IPR001632">
    <property type="entry name" value="WD40_G-protein_beta-like"/>
</dbReference>
<keyword evidence="2 5" id="KW-0853">WD repeat</keyword>
<name>A0A448X8D5_9PLAT</name>
<gene>
    <name evidence="7" type="ORF">PXEA_LOCUS24183</name>
</gene>
<dbReference type="InterPro" id="IPR015943">
    <property type="entry name" value="WD40/YVTN_repeat-like_dom_sf"/>
</dbReference>
<feature type="repeat" description="WD" evidence="5">
    <location>
        <begin position="59"/>
        <end position="100"/>
    </location>
</feature>
<keyword evidence="4" id="KW-0807">Transducer</keyword>
<keyword evidence="3" id="KW-0677">Repeat</keyword>
<reference evidence="7" key="1">
    <citation type="submission" date="2018-11" db="EMBL/GenBank/DDBJ databases">
        <authorList>
            <consortium name="Pathogen Informatics"/>
        </authorList>
    </citation>
    <scope>NUCLEOTIDE SEQUENCE</scope>
</reference>
<dbReference type="PRINTS" id="PR00319">
    <property type="entry name" value="GPROTEINB"/>
</dbReference>